<evidence type="ECO:0000313" key="17">
    <source>
        <dbReference type="Proteomes" id="UP001271007"/>
    </source>
</evidence>
<dbReference type="InterPro" id="IPR016135">
    <property type="entry name" value="UBQ-conjugating_enzyme/RWD"/>
</dbReference>
<feature type="domain" description="RING-type" evidence="15">
    <location>
        <begin position="186"/>
        <end position="463"/>
    </location>
</feature>
<dbReference type="EMBL" id="JAWDJX010000039">
    <property type="protein sequence ID" value="KAK3049580.1"/>
    <property type="molecule type" value="Genomic_DNA"/>
</dbReference>
<comment type="caution">
    <text evidence="16">The sequence shown here is derived from an EMBL/GenBank/DDBJ whole genome shotgun (WGS) entry which is preliminary data.</text>
</comment>
<dbReference type="EC" id="2.3.2.31" evidence="3"/>
<evidence type="ECO:0000259" key="15">
    <source>
        <dbReference type="PROSITE" id="PS51873"/>
    </source>
</evidence>
<dbReference type="InterPro" id="IPR013083">
    <property type="entry name" value="Znf_RING/FYVE/PHD"/>
</dbReference>
<keyword evidence="6" id="KW-0677">Repeat</keyword>
<dbReference type="SUPFAM" id="SSF54495">
    <property type="entry name" value="UBC-like"/>
    <property type="match status" value="1"/>
</dbReference>
<feature type="region of interest" description="Disordered" evidence="12">
    <location>
        <begin position="549"/>
        <end position="637"/>
    </location>
</feature>
<gene>
    <name evidence="16" type="ORF">LTR09_009248</name>
</gene>
<feature type="compositionally biased region" description="Acidic residues" evidence="12">
    <location>
        <begin position="615"/>
        <end position="637"/>
    </location>
</feature>
<evidence type="ECO:0000256" key="10">
    <source>
        <dbReference type="ARBA" id="ARBA00044508"/>
    </source>
</evidence>
<dbReference type="FunFam" id="3.30.40.10:FF:000416">
    <property type="entry name" value="RBR-type E3 ubiquitin transferase"/>
    <property type="match status" value="1"/>
</dbReference>
<evidence type="ECO:0000256" key="11">
    <source>
        <dbReference type="PROSITE-ProRule" id="PRU00175"/>
    </source>
</evidence>
<dbReference type="SUPFAM" id="SSF57850">
    <property type="entry name" value="RING/U-box"/>
    <property type="match status" value="2"/>
</dbReference>
<evidence type="ECO:0000313" key="16">
    <source>
        <dbReference type="EMBL" id="KAK3049580.1"/>
    </source>
</evidence>
<dbReference type="CDD" id="cd23134">
    <property type="entry name" value="RING-HC_ITT1-like"/>
    <property type="match status" value="1"/>
</dbReference>
<evidence type="ECO:0000259" key="14">
    <source>
        <dbReference type="PROSITE" id="PS50908"/>
    </source>
</evidence>
<dbReference type="PROSITE" id="PS50908">
    <property type="entry name" value="RWD"/>
    <property type="match status" value="1"/>
</dbReference>
<dbReference type="SMART" id="SM00184">
    <property type="entry name" value="RING"/>
    <property type="match status" value="2"/>
</dbReference>
<feature type="compositionally biased region" description="Low complexity" evidence="12">
    <location>
        <begin position="565"/>
        <end position="578"/>
    </location>
</feature>
<evidence type="ECO:0000256" key="2">
    <source>
        <dbReference type="ARBA" id="ARBA00004906"/>
    </source>
</evidence>
<feature type="domain" description="RWD" evidence="14">
    <location>
        <begin position="9"/>
        <end position="150"/>
    </location>
</feature>
<dbReference type="InterPro" id="IPR006575">
    <property type="entry name" value="RWD_dom"/>
</dbReference>
<dbReference type="AlphaFoldDB" id="A0AAJ0DGA9"/>
<sequence>MADYDEREEELKTLSSIFPELSPDSEDFYCATLEIPVSPAKPLLVRFLPVQGLANLSLDLNGTPTVNAAAYIERDVELAHLPPLTLHMNLPEKYPEEAPPDVRLEAEEDWLPKEKLSELEQQVRSLWDDYGRCQILFSYIDYLRQGAEQGFDLDQSADGCLVLPMSAEQSLLAYDSETKQAVFNETTQDCGICLEPKKGVACYQLPKCGHVFCKSCLQDFYNNAISEGDVANIRCLSPDCGKSGPAVNGKIKRRKANSLHPRDLLAMGVDDQKVRRYVDMKRKKKLEANKNTVYCPRTWCVGPAKSPKYPPIPVDLGTYAMHTSSDDESDEESTAKHNKNPQSPKAAESEAALDSADRLAVCEKCSFAFCRVCFRGWHGQYARCFPRNPNELSAEEKASYDYILANTSPCPTCNSPTQKAMGCNHMKCFNCNAHFCYLCGAWLDGDNPYQHYNKSGTDCYQRLWELEEGDDGQAPEDGRGFAGNRRWEVMAIEAAREAEAQEAAAAAQAEEDARTDGALQAQEREQAQAVQAHVFARMARIELGGNAMAEAPQARQAGNARQRNPFPAQPRAAGAAMAVRNHERQQGGQHLPARPALNNDERRQAELQRFLDMAERDEEEGWDSDEFPDDEDDFRIR</sequence>
<dbReference type="InterPro" id="IPR001841">
    <property type="entry name" value="Znf_RING"/>
</dbReference>
<reference evidence="16" key="1">
    <citation type="submission" date="2023-04" db="EMBL/GenBank/DDBJ databases">
        <title>Black Yeasts Isolated from many extreme environments.</title>
        <authorList>
            <person name="Coleine C."/>
            <person name="Stajich J.E."/>
            <person name="Selbmann L."/>
        </authorList>
    </citation>
    <scope>NUCLEOTIDE SEQUENCE</scope>
    <source>
        <strain evidence="16">CCFEE 5312</strain>
    </source>
</reference>
<keyword evidence="17" id="KW-1185">Reference proteome</keyword>
<dbReference type="SMART" id="SM00647">
    <property type="entry name" value="IBR"/>
    <property type="match status" value="2"/>
</dbReference>
<feature type="domain" description="RING-type" evidence="13">
    <location>
        <begin position="190"/>
        <end position="235"/>
    </location>
</feature>
<comment type="pathway">
    <text evidence="2">Protein modification; protein ubiquitination.</text>
</comment>
<dbReference type="PROSITE" id="PS50089">
    <property type="entry name" value="ZF_RING_2"/>
    <property type="match status" value="1"/>
</dbReference>
<evidence type="ECO:0000256" key="1">
    <source>
        <dbReference type="ARBA" id="ARBA00001798"/>
    </source>
</evidence>
<dbReference type="GO" id="GO:0008270">
    <property type="term" value="F:zinc ion binding"/>
    <property type="evidence" value="ECO:0007669"/>
    <property type="project" value="UniProtKB-KW"/>
</dbReference>
<dbReference type="PROSITE" id="PS00518">
    <property type="entry name" value="ZF_RING_1"/>
    <property type="match status" value="1"/>
</dbReference>
<organism evidence="16 17">
    <name type="scientific">Extremus antarcticus</name>
    <dbReference type="NCBI Taxonomy" id="702011"/>
    <lineage>
        <taxon>Eukaryota</taxon>
        <taxon>Fungi</taxon>
        <taxon>Dikarya</taxon>
        <taxon>Ascomycota</taxon>
        <taxon>Pezizomycotina</taxon>
        <taxon>Dothideomycetes</taxon>
        <taxon>Dothideomycetidae</taxon>
        <taxon>Mycosphaerellales</taxon>
        <taxon>Extremaceae</taxon>
        <taxon>Extremus</taxon>
    </lineage>
</organism>
<evidence type="ECO:0000256" key="9">
    <source>
        <dbReference type="ARBA" id="ARBA00022833"/>
    </source>
</evidence>
<dbReference type="InterPro" id="IPR002867">
    <property type="entry name" value="IBR_dom"/>
</dbReference>
<comment type="catalytic activity">
    <reaction evidence="1">
        <text>[E2 ubiquitin-conjugating enzyme]-S-ubiquitinyl-L-cysteine + [acceptor protein]-L-lysine = [E2 ubiquitin-conjugating enzyme]-L-cysteine + [acceptor protein]-N(6)-ubiquitinyl-L-lysine.</text>
        <dbReference type="EC" id="2.3.2.31"/>
    </reaction>
</comment>
<dbReference type="PROSITE" id="PS51873">
    <property type="entry name" value="TRIAD"/>
    <property type="match status" value="1"/>
</dbReference>
<dbReference type="Gene3D" id="1.20.120.1750">
    <property type="match status" value="1"/>
</dbReference>
<dbReference type="SMART" id="SM00591">
    <property type="entry name" value="RWD"/>
    <property type="match status" value="1"/>
</dbReference>
<dbReference type="Pfam" id="PF01485">
    <property type="entry name" value="IBR"/>
    <property type="match status" value="1"/>
</dbReference>
<dbReference type="InterPro" id="IPR047548">
    <property type="entry name" value="Rcat_RBR_RNF14"/>
</dbReference>
<evidence type="ECO:0000256" key="12">
    <source>
        <dbReference type="SAM" id="MobiDB-lite"/>
    </source>
</evidence>
<name>A0AAJ0DGA9_9PEZI</name>
<dbReference type="CDD" id="cd23820">
    <property type="entry name" value="RWD_RNF14"/>
    <property type="match status" value="1"/>
</dbReference>
<keyword evidence="4" id="KW-0808">Transferase</keyword>
<dbReference type="InterPro" id="IPR031127">
    <property type="entry name" value="E3_UB_ligase_RBR"/>
</dbReference>
<evidence type="ECO:0000256" key="4">
    <source>
        <dbReference type="ARBA" id="ARBA00022679"/>
    </source>
</evidence>
<dbReference type="Pfam" id="PF05773">
    <property type="entry name" value="RWD"/>
    <property type="match status" value="1"/>
</dbReference>
<evidence type="ECO:0000256" key="3">
    <source>
        <dbReference type="ARBA" id="ARBA00012251"/>
    </source>
</evidence>
<keyword evidence="8" id="KW-0833">Ubl conjugation pathway</keyword>
<feature type="region of interest" description="Disordered" evidence="12">
    <location>
        <begin position="313"/>
        <end position="350"/>
    </location>
</feature>
<keyword evidence="7 11" id="KW-0863">Zinc-finger</keyword>
<dbReference type="PANTHER" id="PTHR11685">
    <property type="entry name" value="RBR FAMILY RING FINGER AND IBR DOMAIN-CONTAINING"/>
    <property type="match status" value="1"/>
</dbReference>
<dbReference type="GO" id="GO:0061630">
    <property type="term" value="F:ubiquitin protein ligase activity"/>
    <property type="evidence" value="ECO:0007669"/>
    <property type="project" value="UniProtKB-EC"/>
</dbReference>
<dbReference type="Gene3D" id="3.10.110.10">
    <property type="entry name" value="Ubiquitin Conjugating Enzyme"/>
    <property type="match status" value="1"/>
</dbReference>
<dbReference type="Pfam" id="PF22191">
    <property type="entry name" value="IBR_1"/>
    <property type="match status" value="1"/>
</dbReference>
<comment type="similarity">
    <text evidence="10">Belongs to the RBR family. RNF14 subfamily.</text>
</comment>
<accession>A0AAJ0DGA9</accession>
<keyword evidence="5" id="KW-0479">Metal-binding</keyword>
<dbReference type="CDD" id="cd20354">
    <property type="entry name" value="Rcat_RBR_RNF14"/>
    <property type="match status" value="1"/>
</dbReference>
<keyword evidence="9" id="KW-0862">Zinc</keyword>
<dbReference type="Proteomes" id="UP001271007">
    <property type="component" value="Unassembled WGS sequence"/>
</dbReference>
<evidence type="ECO:0000256" key="5">
    <source>
        <dbReference type="ARBA" id="ARBA00022723"/>
    </source>
</evidence>
<evidence type="ECO:0000256" key="6">
    <source>
        <dbReference type="ARBA" id="ARBA00022737"/>
    </source>
</evidence>
<dbReference type="InterPro" id="IPR044066">
    <property type="entry name" value="TRIAD_supradom"/>
</dbReference>
<dbReference type="Gene3D" id="3.30.40.10">
    <property type="entry name" value="Zinc/RING finger domain, C3HC4 (zinc finger)"/>
    <property type="match status" value="1"/>
</dbReference>
<evidence type="ECO:0000256" key="7">
    <source>
        <dbReference type="ARBA" id="ARBA00022771"/>
    </source>
</evidence>
<evidence type="ECO:0000259" key="13">
    <source>
        <dbReference type="PROSITE" id="PS50089"/>
    </source>
</evidence>
<proteinExistence type="inferred from homology"/>
<dbReference type="InterPro" id="IPR017907">
    <property type="entry name" value="Znf_RING_CS"/>
</dbReference>
<protein>
    <recommendedName>
        <fullName evidence="3">RBR-type E3 ubiquitin transferase</fullName>
        <ecNumber evidence="3">2.3.2.31</ecNumber>
    </recommendedName>
</protein>
<evidence type="ECO:0000256" key="8">
    <source>
        <dbReference type="ARBA" id="ARBA00022786"/>
    </source>
</evidence>
<dbReference type="GO" id="GO:0016567">
    <property type="term" value="P:protein ubiquitination"/>
    <property type="evidence" value="ECO:0007669"/>
    <property type="project" value="InterPro"/>
</dbReference>
<feature type="region of interest" description="Disordered" evidence="12">
    <location>
        <begin position="498"/>
        <end position="525"/>
    </location>
</feature>